<dbReference type="SUPFAM" id="SSF52799">
    <property type="entry name" value="(Phosphotyrosine protein) phosphatases II"/>
    <property type="match status" value="1"/>
</dbReference>
<proteinExistence type="predicted"/>
<dbReference type="PROSITE" id="PS00383">
    <property type="entry name" value="TYR_PHOSPHATASE_1"/>
    <property type="match status" value="1"/>
</dbReference>
<protein>
    <recommendedName>
        <fullName evidence="5">Protein tyrosine phosphatase</fullName>
    </recommendedName>
</protein>
<evidence type="ECO:0000313" key="2">
    <source>
        <dbReference type="EMBL" id="PLR08786.1"/>
    </source>
</evidence>
<dbReference type="InterPro" id="IPR029021">
    <property type="entry name" value="Prot-tyrosine_phosphatase-like"/>
</dbReference>
<evidence type="ECO:0008006" key="5">
    <source>
        <dbReference type="Google" id="ProtNLM"/>
    </source>
</evidence>
<evidence type="ECO:0000313" key="1">
    <source>
        <dbReference type="EMBL" id="AYV48498.1"/>
    </source>
</evidence>
<gene>
    <name evidence="1" type="ORF">C1707_20770</name>
    <name evidence="2" type="ORF">CFHF_20300</name>
</gene>
<sequence length="167" mass="17709">MILAVCPLNRLDAHLAAHAPSHVVSLLSPAAEPPDVSNAERLHLAFHDIAEPREGLIAPHEAMIDSLLAFADGWDGDRPLLLHCYAGVSRSTAAAFVLACRLAPHRDEADLARALRTLSPSATPNPLMVALADAALKRQGRMISAIAAIGRGAEAFEGEAFAWDLSQ</sequence>
<evidence type="ECO:0000313" key="4">
    <source>
        <dbReference type="Proteomes" id="UP000281192"/>
    </source>
</evidence>
<dbReference type="EMBL" id="CP026100">
    <property type="protein sequence ID" value="AYV48498.1"/>
    <property type="molecule type" value="Genomic_DNA"/>
</dbReference>
<dbReference type="OrthoDB" id="9794527at2"/>
<dbReference type="EMBL" id="PJRQ01000041">
    <property type="protein sequence ID" value="PLR08786.1"/>
    <property type="molecule type" value="Genomic_DNA"/>
</dbReference>
<dbReference type="InterPro" id="IPR016130">
    <property type="entry name" value="Tyr_Pase_AS"/>
</dbReference>
<reference evidence="2 3" key="1">
    <citation type="submission" date="2017-12" db="EMBL/GenBank/DDBJ databases">
        <title>The genome sequence of Caulobacter flavus CGMCC1 15093.</title>
        <authorList>
            <person name="Gao J."/>
            <person name="Mao X."/>
            <person name="Sun J."/>
        </authorList>
    </citation>
    <scope>NUCLEOTIDE SEQUENCE [LARGE SCALE GENOMIC DNA]</scope>
    <source>
        <strain evidence="2 3">CGMCC1 15093</strain>
    </source>
</reference>
<dbReference type="AlphaFoldDB" id="A0A2N5CPC0"/>
<accession>A0A2N5CPC0</accession>
<organism evidence="2 3">
    <name type="scientific">Caulobacter flavus</name>
    <dbReference type="NCBI Taxonomy" id="1679497"/>
    <lineage>
        <taxon>Bacteria</taxon>
        <taxon>Pseudomonadati</taxon>
        <taxon>Pseudomonadota</taxon>
        <taxon>Alphaproteobacteria</taxon>
        <taxon>Caulobacterales</taxon>
        <taxon>Caulobacteraceae</taxon>
        <taxon>Caulobacter</taxon>
    </lineage>
</organism>
<evidence type="ECO:0000313" key="3">
    <source>
        <dbReference type="Proteomes" id="UP000234483"/>
    </source>
</evidence>
<dbReference type="KEGG" id="cfh:C1707_20770"/>
<dbReference type="Proteomes" id="UP000234483">
    <property type="component" value="Unassembled WGS sequence"/>
</dbReference>
<dbReference type="Gene3D" id="3.90.190.10">
    <property type="entry name" value="Protein tyrosine phosphatase superfamily"/>
    <property type="match status" value="1"/>
</dbReference>
<keyword evidence="4" id="KW-1185">Reference proteome</keyword>
<reference evidence="1 4" key="2">
    <citation type="submission" date="2018-01" db="EMBL/GenBank/DDBJ databases">
        <title>Complete genome sequence of Caulobacter flavus RHGG3.</title>
        <authorList>
            <person name="Yang E."/>
        </authorList>
    </citation>
    <scope>NUCLEOTIDE SEQUENCE [LARGE SCALE GENOMIC DNA]</scope>
    <source>
        <strain evidence="1 4">RHGG3</strain>
    </source>
</reference>
<dbReference type="Proteomes" id="UP000281192">
    <property type="component" value="Chromosome"/>
</dbReference>
<dbReference type="RefSeq" id="WP_101714743.1">
    <property type="nucleotide sequence ID" value="NZ_CP026100.1"/>
</dbReference>
<name>A0A2N5CPC0_9CAUL</name>